<accession>A0A9D1D3M6</accession>
<evidence type="ECO:0000313" key="2">
    <source>
        <dbReference type="Proteomes" id="UP000824261"/>
    </source>
</evidence>
<dbReference type="Pfam" id="PF01026">
    <property type="entry name" value="TatD_DNase"/>
    <property type="match status" value="1"/>
</dbReference>
<reference evidence="1" key="2">
    <citation type="journal article" date="2021" name="PeerJ">
        <title>Extensive microbial diversity within the chicken gut microbiome revealed by metagenomics and culture.</title>
        <authorList>
            <person name="Gilroy R."/>
            <person name="Ravi A."/>
            <person name="Getino M."/>
            <person name="Pursley I."/>
            <person name="Horton D.L."/>
            <person name="Alikhan N.F."/>
            <person name="Baker D."/>
            <person name="Gharbi K."/>
            <person name="Hall N."/>
            <person name="Watson M."/>
            <person name="Adriaenssens E.M."/>
            <person name="Foster-Nyarko E."/>
            <person name="Jarju S."/>
            <person name="Secka A."/>
            <person name="Antonio M."/>
            <person name="Oren A."/>
            <person name="Chaudhuri R.R."/>
            <person name="La Ragione R."/>
            <person name="Hildebrand F."/>
            <person name="Pallen M.J."/>
        </authorList>
    </citation>
    <scope>NUCLEOTIDE SEQUENCE</scope>
    <source>
        <strain evidence="1">ChiGjej1B1-2707</strain>
    </source>
</reference>
<sequence length="268" mass="29218">MEEERRVLLPDAHCHLDFTANGRLLAHAAECARLEAFSTTVTPAGYERARALFASCATVRVGVGLHPWWVADGSCGEAEISRFEELAKGARFIGEIGLDFGRHRATSRDEQTAAFERAVRAGITGSKVVSLHAVAAADEVLDVLERDGCTSDNVCIMHWFSGSSDALQRAVRLGCYFSVGPRMLATKRGRAYAQAIPADRLLVETDWPSSPCGEADFAAWTAQLQEATDALVALKGADILERIVQTWHELFDAPVPKEAREEGFPCRS</sequence>
<dbReference type="PANTHER" id="PTHR47176">
    <property type="entry name" value="OSJNBA0020J04.13 PROTEIN"/>
    <property type="match status" value="1"/>
</dbReference>
<proteinExistence type="predicted"/>
<keyword evidence="1" id="KW-0378">Hydrolase</keyword>
<reference evidence="1" key="1">
    <citation type="submission" date="2020-10" db="EMBL/GenBank/DDBJ databases">
        <authorList>
            <person name="Gilroy R."/>
        </authorList>
    </citation>
    <scope>NUCLEOTIDE SEQUENCE</scope>
    <source>
        <strain evidence="1">ChiGjej1B1-2707</strain>
    </source>
</reference>
<dbReference type="AlphaFoldDB" id="A0A9D1D3M6"/>
<dbReference type="GO" id="GO:0016788">
    <property type="term" value="F:hydrolase activity, acting on ester bonds"/>
    <property type="evidence" value="ECO:0007669"/>
    <property type="project" value="InterPro"/>
</dbReference>
<evidence type="ECO:0000313" key="1">
    <source>
        <dbReference type="EMBL" id="HIR01970.1"/>
    </source>
</evidence>
<dbReference type="SUPFAM" id="SSF51556">
    <property type="entry name" value="Metallo-dependent hydrolases"/>
    <property type="match status" value="1"/>
</dbReference>
<dbReference type="Proteomes" id="UP000824261">
    <property type="component" value="Unassembled WGS sequence"/>
</dbReference>
<gene>
    <name evidence="1" type="ORF">IAA69_06890</name>
</gene>
<dbReference type="EMBL" id="DVGB01000085">
    <property type="protein sequence ID" value="HIR01970.1"/>
    <property type="molecule type" value="Genomic_DNA"/>
</dbReference>
<comment type="caution">
    <text evidence="1">The sequence shown here is derived from an EMBL/GenBank/DDBJ whole genome shotgun (WGS) entry which is preliminary data.</text>
</comment>
<protein>
    <submittedName>
        <fullName evidence="1">TatD family hydrolase</fullName>
    </submittedName>
</protein>
<dbReference type="InterPro" id="IPR001130">
    <property type="entry name" value="TatD-like"/>
</dbReference>
<name>A0A9D1D3M6_9ACTN</name>
<dbReference type="Gene3D" id="3.20.20.140">
    <property type="entry name" value="Metal-dependent hydrolases"/>
    <property type="match status" value="1"/>
</dbReference>
<organism evidence="1 2">
    <name type="scientific">Candidatus Aveggerthella stercoripullorum</name>
    <dbReference type="NCBI Taxonomy" id="2840688"/>
    <lineage>
        <taxon>Bacteria</taxon>
        <taxon>Bacillati</taxon>
        <taxon>Actinomycetota</taxon>
        <taxon>Coriobacteriia</taxon>
        <taxon>Eggerthellales</taxon>
        <taxon>Eggerthellaceae</taxon>
        <taxon>Eggerthellaceae incertae sedis</taxon>
        <taxon>Candidatus Aveggerthella</taxon>
    </lineage>
</organism>
<dbReference type="PANTHER" id="PTHR47176:SF1">
    <property type="entry name" value="OS04G0577500 PROTEIN"/>
    <property type="match status" value="1"/>
</dbReference>
<dbReference type="InterPro" id="IPR032466">
    <property type="entry name" value="Metal_Hydrolase"/>
</dbReference>